<dbReference type="Proteomes" id="UP000183898">
    <property type="component" value="Unassembled WGS sequence"/>
</dbReference>
<protein>
    <submittedName>
        <fullName evidence="1">Uncharacterized protein</fullName>
    </submittedName>
</protein>
<proteinExistence type="predicted"/>
<dbReference type="RefSeq" id="WP_302848425.1">
    <property type="nucleotide sequence ID" value="NZ_FOCT01000006.1"/>
</dbReference>
<dbReference type="EMBL" id="FOCT01000006">
    <property type="protein sequence ID" value="SEN72371.1"/>
    <property type="molecule type" value="Genomic_DNA"/>
</dbReference>
<sequence>MEIYGLIIGLVIVVPLFARVWMADEPDTEEQAKTLLGALD</sequence>
<name>A0A1H8IVA4_9PROT</name>
<evidence type="ECO:0000313" key="2">
    <source>
        <dbReference type="Proteomes" id="UP000183898"/>
    </source>
</evidence>
<evidence type="ECO:0000313" key="1">
    <source>
        <dbReference type="EMBL" id="SEN72371.1"/>
    </source>
</evidence>
<dbReference type="AlphaFoldDB" id="A0A1H8IVA4"/>
<reference evidence="1 2" key="1">
    <citation type="submission" date="2016-10" db="EMBL/GenBank/DDBJ databases">
        <authorList>
            <person name="de Groot N.N."/>
        </authorList>
    </citation>
    <scope>NUCLEOTIDE SEQUENCE [LARGE SCALE GENOMIC DNA]</scope>
    <source>
        <strain evidence="1 2">Nl18</strain>
    </source>
</reference>
<accession>A0A1H8IVA4</accession>
<organism evidence="1 2">
    <name type="scientific">Nitrosospira multiformis</name>
    <dbReference type="NCBI Taxonomy" id="1231"/>
    <lineage>
        <taxon>Bacteria</taxon>
        <taxon>Pseudomonadati</taxon>
        <taxon>Pseudomonadota</taxon>
        <taxon>Betaproteobacteria</taxon>
        <taxon>Nitrosomonadales</taxon>
        <taxon>Nitrosomonadaceae</taxon>
        <taxon>Nitrosospira</taxon>
    </lineage>
</organism>
<gene>
    <name evidence="1" type="ORF">SAMN05216404_106193</name>
</gene>